<gene>
    <name evidence="2" type="ORF">CC80DRAFT_511000</name>
</gene>
<sequence length="184" mass="21411">MADDGEFNQKGNAFTATEATDEENEEYLIKTSKELGEYIESQLKGTIEARFSTGIGSGTAWRRLWLVYHLIEIKEKRVQDKLGRNTVRHPLGFTTWSSCTEFLNKPEQKDYEVLYTDCNGKMWNLFANFRTDEHFVETFGSWSPLDPLKKPLDWIGTSTKLREQYGKLERKQPSYQQTFGDDTQ</sequence>
<proteinExistence type="predicted"/>
<evidence type="ECO:0000313" key="3">
    <source>
        <dbReference type="Proteomes" id="UP000800035"/>
    </source>
</evidence>
<accession>A0A6A5TB08</accession>
<keyword evidence="3" id="KW-1185">Reference proteome</keyword>
<organism evidence="2 3">
    <name type="scientific">Byssothecium circinans</name>
    <dbReference type="NCBI Taxonomy" id="147558"/>
    <lineage>
        <taxon>Eukaryota</taxon>
        <taxon>Fungi</taxon>
        <taxon>Dikarya</taxon>
        <taxon>Ascomycota</taxon>
        <taxon>Pezizomycotina</taxon>
        <taxon>Dothideomycetes</taxon>
        <taxon>Pleosporomycetidae</taxon>
        <taxon>Pleosporales</taxon>
        <taxon>Massarineae</taxon>
        <taxon>Massarinaceae</taxon>
        <taxon>Byssothecium</taxon>
    </lineage>
</organism>
<evidence type="ECO:0000313" key="2">
    <source>
        <dbReference type="EMBL" id="KAF1948909.1"/>
    </source>
</evidence>
<dbReference type="AlphaFoldDB" id="A0A6A5TB08"/>
<dbReference type="Proteomes" id="UP000800035">
    <property type="component" value="Unassembled WGS sequence"/>
</dbReference>
<name>A0A6A5TB08_9PLEO</name>
<protein>
    <submittedName>
        <fullName evidence="2">Uncharacterized protein</fullName>
    </submittedName>
</protein>
<evidence type="ECO:0000256" key="1">
    <source>
        <dbReference type="SAM" id="MobiDB-lite"/>
    </source>
</evidence>
<dbReference type="EMBL" id="ML977046">
    <property type="protein sequence ID" value="KAF1948909.1"/>
    <property type="molecule type" value="Genomic_DNA"/>
</dbReference>
<feature type="region of interest" description="Disordered" evidence="1">
    <location>
        <begin position="1"/>
        <end position="23"/>
    </location>
</feature>
<reference evidence="2" key="1">
    <citation type="journal article" date="2020" name="Stud. Mycol.">
        <title>101 Dothideomycetes genomes: a test case for predicting lifestyles and emergence of pathogens.</title>
        <authorList>
            <person name="Haridas S."/>
            <person name="Albert R."/>
            <person name="Binder M."/>
            <person name="Bloem J."/>
            <person name="Labutti K."/>
            <person name="Salamov A."/>
            <person name="Andreopoulos B."/>
            <person name="Baker S."/>
            <person name="Barry K."/>
            <person name="Bills G."/>
            <person name="Bluhm B."/>
            <person name="Cannon C."/>
            <person name="Castanera R."/>
            <person name="Culley D."/>
            <person name="Daum C."/>
            <person name="Ezra D."/>
            <person name="Gonzalez J."/>
            <person name="Henrissat B."/>
            <person name="Kuo A."/>
            <person name="Liang C."/>
            <person name="Lipzen A."/>
            <person name="Lutzoni F."/>
            <person name="Magnuson J."/>
            <person name="Mondo S."/>
            <person name="Nolan M."/>
            <person name="Ohm R."/>
            <person name="Pangilinan J."/>
            <person name="Park H.-J."/>
            <person name="Ramirez L."/>
            <person name="Alfaro M."/>
            <person name="Sun H."/>
            <person name="Tritt A."/>
            <person name="Yoshinaga Y."/>
            <person name="Zwiers L.-H."/>
            <person name="Turgeon B."/>
            <person name="Goodwin S."/>
            <person name="Spatafora J."/>
            <person name="Crous P."/>
            <person name="Grigoriev I."/>
        </authorList>
    </citation>
    <scope>NUCLEOTIDE SEQUENCE</scope>
    <source>
        <strain evidence="2">CBS 675.92</strain>
    </source>
</reference>